<dbReference type="Proteomes" id="UP001493487">
    <property type="component" value="Unassembled WGS sequence"/>
</dbReference>
<reference evidence="2 3" key="1">
    <citation type="journal article" date="2023" name="Genome Announc.">
        <title>Pan-Genome Analyses of the Genus Cohnella and Proposal of the Novel Species Cohnella silvisoli sp. nov., Isolated from Forest Soil.</title>
        <authorList>
            <person name="Wang C."/>
            <person name="Mao L."/>
            <person name="Bao G."/>
            <person name="Zhu H."/>
        </authorList>
    </citation>
    <scope>NUCLEOTIDE SEQUENCE [LARGE SCALE GENOMIC DNA]</scope>
    <source>
        <strain evidence="2 3">NL03-T5-1</strain>
    </source>
</reference>
<keyword evidence="1" id="KW-0175">Coiled coil</keyword>
<dbReference type="RefSeq" id="WP_232185288.1">
    <property type="nucleotide sequence ID" value="NZ_JAIOAP010000004.1"/>
</dbReference>
<proteinExistence type="predicted"/>
<dbReference type="EMBL" id="JASKHM010000003">
    <property type="protein sequence ID" value="MEQ4482038.1"/>
    <property type="molecule type" value="Genomic_DNA"/>
</dbReference>
<evidence type="ECO:0000313" key="2">
    <source>
        <dbReference type="EMBL" id="MEQ4482038.1"/>
    </source>
</evidence>
<comment type="caution">
    <text evidence="2">The sequence shown here is derived from an EMBL/GenBank/DDBJ whole genome shotgun (WGS) entry which is preliminary data.</text>
</comment>
<keyword evidence="3" id="KW-1185">Reference proteome</keyword>
<name>A0ABV1KPN5_9BACL</name>
<dbReference type="Gene3D" id="1.20.5.190">
    <property type="match status" value="2"/>
</dbReference>
<accession>A0ABV1KPN5</accession>
<gene>
    <name evidence="2" type="ORF">QJS35_06485</name>
</gene>
<evidence type="ECO:0000256" key="1">
    <source>
        <dbReference type="SAM" id="Coils"/>
    </source>
</evidence>
<protein>
    <submittedName>
        <fullName evidence="2">Uncharacterized protein</fullName>
    </submittedName>
</protein>
<dbReference type="SUPFAM" id="SSF58100">
    <property type="entry name" value="Bacterial hemolysins"/>
    <property type="match status" value="1"/>
</dbReference>
<organism evidence="2 3">
    <name type="scientific">Cohnella silvisoli</name>
    <dbReference type="NCBI Taxonomy" id="2873699"/>
    <lineage>
        <taxon>Bacteria</taxon>
        <taxon>Bacillati</taxon>
        <taxon>Bacillota</taxon>
        <taxon>Bacilli</taxon>
        <taxon>Bacillales</taxon>
        <taxon>Paenibacillaceae</taxon>
        <taxon>Cohnella</taxon>
    </lineage>
</organism>
<evidence type="ECO:0000313" key="3">
    <source>
        <dbReference type="Proteomes" id="UP001493487"/>
    </source>
</evidence>
<sequence>MELILKQILNKLDTMQLDITEIKTDVAELKTDVAVLKTDVAVLKTDVAVLKTDVAELKTDVAVLKTDVAELKETVNRIEFNQNQGVLSILKRIDYNTGQKDYEMMAVNKRLFHVEVEIVKLIDQKTG</sequence>
<feature type="coiled-coil region" evidence="1">
    <location>
        <begin position="12"/>
        <end position="74"/>
    </location>
</feature>